<gene>
    <name evidence="15" type="primary">atpC</name>
    <name evidence="20" type="ORF">CK501_02575</name>
</gene>
<evidence type="ECO:0000256" key="10">
    <source>
        <dbReference type="ARBA" id="ARBA00023136"/>
    </source>
</evidence>
<evidence type="ECO:0000256" key="16">
    <source>
        <dbReference type="RuleBase" id="RU003656"/>
    </source>
</evidence>
<feature type="domain" description="ATP synthase F1 complex delta/epsilon subunit N-terminal" evidence="19">
    <location>
        <begin position="6"/>
        <end position="84"/>
    </location>
</feature>
<evidence type="ECO:0000256" key="11">
    <source>
        <dbReference type="ARBA" id="ARBA00023196"/>
    </source>
</evidence>
<keyword evidence="12 15" id="KW-0066">ATP synthesis</keyword>
<evidence type="ECO:0000256" key="2">
    <source>
        <dbReference type="ARBA" id="ARBA00004202"/>
    </source>
</evidence>
<comment type="subunit">
    <text evidence="4 15 16">F-type ATPases have 2 components, CF(1) - the catalytic core - and CF(0) - the membrane proton channel. CF(1) has five subunits: alpha(3), beta(3), gamma(1), delta(1), epsilon(1). CF(0) has three main subunits: a, b and c.</text>
</comment>
<evidence type="ECO:0000259" key="19">
    <source>
        <dbReference type="Pfam" id="PF02823"/>
    </source>
</evidence>
<evidence type="ECO:0000256" key="14">
    <source>
        <dbReference type="ARBA" id="ARBA00031795"/>
    </source>
</evidence>
<evidence type="ECO:0000259" key="18">
    <source>
        <dbReference type="Pfam" id="PF00401"/>
    </source>
</evidence>
<dbReference type="RefSeq" id="WP_095616149.1">
    <property type="nucleotide sequence ID" value="NZ_NSKD01000001.1"/>
</dbReference>
<organism evidence="20 21">
    <name type="scientific">Halovibrio salipaludis</name>
    <dbReference type="NCBI Taxonomy" id="2032626"/>
    <lineage>
        <taxon>Bacteria</taxon>
        <taxon>Pseudomonadati</taxon>
        <taxon>Pseudomonadota</taxon>
        <taxon>Gammaproteobacteria</taxon>
        <taxon>Oceanospirillales</taxon>
        <taxon>Halomonadaceae</taxon>
        <taxon>Halovibrio</taxon>
    </lineage>
</organism>
<dbReference type="GO" id="GO:0005524">
    <property type="term" value="F:ATP binding"/>
    <property type="evidence" value="ECO:0007669"/>
    <property type="project" value="UniProtKB-UniRule"/>
</dbReference>
<evidence type="ECO:0000256" key="17">
    <source>
        <dbReference type="SAM" id="MobiDB-lite"/>
    </source>
</evidence>
<evidence type="ECO:0000256" key="3">
    <source>
        <dbReference type="ARBA" id="ARBA00005712"/>
    </source>
</evidence>
<dbReference type="PANTHER" id="PTHR13822">
    <property type="entry name" value="ATP SYNTHASE DELTA/EPSILON CHAIN"/>
    <property type="match status" value="1"/>
</dbReference>
<evidence type="ECO:0000256" key="4">
    <source>
        <dbReference type="ARBA" id="ARBA00011648"/>
    </source>
</evidence>
<dbReference type="InterPro" id="IPR001469">
    <property type="entry name" value="ATP_synth_F1_dsu/esu"/>
</dbReference>
<keyword evidence="8 15" id="KW-0375">Hydrogen ion transport</keyword>
<dbReference type="Pfam" id="PF02823">
    <property type="entry name" value="ATP-synt_DE_N"/>
    <property type="match status" value="1"/>
</dbReference>
<comment type="subcellular location">
    <subcellularLocation>
        <location evidence="2 15">Cell membrane</location>
        <topology evidence="2 15">Peripheral membrane protein</topology>
    </subcellularLocation>
</comment>
<dbReference type="Proteomes" id="UP000218896">
    <property type="component" value="Unassembled WGS sequence"/>
</dbReference>
<keyword evidence="6 15" id="KW-0813">Transport</keyword>
<comment type="caution">
    <text evidence="20">The sequence shown here is derived from an EMBL/GenBank/DDBJ whole genome shotgun (WGS) entry which is preliminary data.</text>
</comment>
<evidence type="ECO:0000313" key="20">
    <source>
        <dbReference type="EMBL" id="PAU82052.1"/>
    </source>
</evidence>
<comment type="similarity">
    <text evidence="3 15 16">Belongs to the ATPase epsilon chain family.</text>
</comment>
<dbReference type="NCBIfam" id="NF009977">
    <property type="entry name" value="PRK13442.1"/>
    <property type="match status" value="1"/>
</dbReference>
<keyword evidence="9 15" id="KW-0406">Ion transport</keyword>
<dbReference type="HAMAP" id="MF_00530">
    <property type="entry name" value="ATP_synth_epsil_bac"/>
    <property type="match status" value="1"/>
</dbReference>
<dbReference type="InterPro" id="IPR036771">
    <property type="entry name" value="ATPsynth_dsu/esu_N"/>
</dbReference>
<feature type="compositionally biased region" description="Basic and acidic residues" evidence="17">
    <location>
        <begin position="98"/>
        <end position="112"/>
    </location>
</feature>
<dbReference type="CDD" id="cd12152">
    <property type="entry name" value="F1-ATPase_delta"/>
    <property type="match status" value="1"/>
</dbReference>
<dbReference type="GO" id="GO:0045259">
    <property type="term" value="C:proton-transporting ATP synthase complex"/>
    <property type="evidence" value="ECO:0007669"/>
    <property type="project" value="UniProtKB-KW"/>
</dbReference>
<evidence type="ECO:0000256" key="13">
    <source>
        <dbReference type="ARBA" id="ARBA00030215"/>
    </source>
</evidence>
<protein>
    <recommendedName>
        <fullName evidence="5 15">ATP synthase epsilon chain</fullName>
    </recommendedName>
    <alternativeName>
        <fullName evidence="14 15">ATP synthase F1 sector epsilon subunit</fullName>
    </alternativeName>
    <alternativeName>
        <fullName evidence="13 15">F-ATPase epsilon subunit</fullName>
    </alternativeName>
</protein>
<comment type="function">
    <text evidence="1 15">Produces ATP from ADP in the presence of a proton gradient across the membrane.</text>
</comment>
<accession>A0A2A2FBQ8</accession>
<dbReference type="Pfam" id="PF00401">
    <property type="entry name" value="ATP-synt_DE"/>
    <property type="match status" value="1"/>
</dbReference>
<dbReference type="InterPro" id="IPR020546">
    <property type="entry name" value="ATP_synth_F1_dsu/esu_N"/>
</dbReference>
<dbReference type="SUPFAM" id="SSF51344">
    <property type="entry name" value="Epsilon subunit of F1F0-ATP synthase N-terminal domain"/>
    <property type="match status" value="1"/>
</dbReference>
<evidence type="ECO:0000256" key="7">
    <source>
        <dbReference type="ARBA" id="ARBA00022475"/>
    </source>
</evidence>
<feature type="domain" description="ATP synthase epsilon subunit C-terminal" evidence="18">
    <location>
        <begin position="89"/>
        <end position="132"/>
    </location>
</feature>
<evidence type="ECO:0000256" key="15">
    <source>
        <dbReference type="HAMAP-Rule" id="MF_00530"/>
    </source>
</evidence>
<evidence type="ECO:0000313" key="21">
    <source>
        <dbReference type="Proteomes" id="UP000218896"/>
    </source>
</evidence>
<dbReference type="NCBIfam" id="NF001847">
    <property type="entry name" value="PRK00571.1-4"/>
    <property type="match status" value="1"/>
</dbReference>
<dbReference type="FunFam" id="2.60.15.10:FF:000001">
    <property type="entry name" value="ATP synthase epsilon chain"/>
    <property type="match status" value="1"/>
</dbReference>
<reference evidence="20 21" key="1">
    <citation type="submission" date="2017-08" db="EMBL/GenBank/DDBJ databases">
        <title>Halovibrio sewagensis sp. nov., isolated from wastewater of high salinity.</title>
        <authorList>
            <person name="Dong X."/>
            <person name="Zhang G."/>
        </authorList>
    </citation>
    <scope>NUCLEOTIDE SEQUENCE [LARGE SCALE GENOMIC DNA]</scope>
    <source>
        <strain evidence="20 21">YL5-2</strain>
    </source>
</reference>
<evidence type="ECO:0000256" key="5">
    <source>
        <dbReference type="ARBA" id="ARBA00014480"/>
    </source>
</evidence>
<keyword evidence="11 15" id="KW-0139">CF(1)</keyword>
<dbReference type="PANTHER" id="PTHR13822:SF10">
    <property type="entry name" value="ATP SYNTHASE EPSILON CHAIN, CHLOROPLASTIC"/>
    <property type="match status" value="1"/>
</dbReference>
<dbReference type="SUPFAM" id="SSF46604">
    <property type="entry name" value="Epsilon subunit of F1F0-ATP synthase C-terminal domain"/>
    <property type="match status" value="1"/>
</dbReference>
<evidence type="ECO:0000256" key="8">
    <source>
        <dbReference type="ARBA" id="ARBA00022781"/>
    </source>
</evidence>
<dbReference type="InterPro" id="IPR020547">
    <property type="entry name" value="ATP_synth_F1_esu_C"/>
</dbReference>
<feature type="region of interest" description="Disordered" evidence="17">
    <location>
        <begin position="88"/>
        <end position="112"/>
    </location>
</feature>
<dbReference type="Gene3D" id="2.60.15.10">
    <property type="entry name" value="F0F1 ATP synthase delta/epsilon subunit, N-terminal"/>
    <property type="match status" value="1"/>
</dbReference>
<dbReference type="GO" id="GO:0005886">
    <property type="term" value="C:plasma membrane"/>
    <property type="evidence" value="ECO:0007669"/>
    <property type="project" value="UniProtKB-SubCell"/>
</dbReference>
<dbReference type="InterPro" id="IPR036794">
    <property type="entry name" value="ATP_F1_dsu/esu_C_sf"/>
</dbReference>
<name>A0A2A2FBQ8_9GAMM</name>
<evidence type="ECO:0000256" key="1">
    <source>
        <dbReference type="ARBA" id="ARBA00003543"/>
    </source>
</evidence>
<dbReference type="OrthoDB" id="9791445at2"/>
<keyword evidence="10 15" id="KW-0472">Membrane</keyword>
<proteinExistence type="inferred from homology"/>
<dbReference type="Gene3D" id="1.20.5.440">
    <property type="entry name" value="ATP synthase delta/epsilon subunit, C-terminal domain"/>
    <property type="match status" value="1"/>
</dbReference>
<evidence type="ECO:0000256" key="9">
    <source>
        <dbReference type="ARBA" id="ARBA00023065"/>
    </source>
</evidence>
<evidence type="ECO:0000256" key="6">
    <source>
        <dbReference type="ARBA" id="ARBA00022448"/>
    </source>
</evidence>
<keyword evidence="7 15" id="KW-1003">Cell membrane</keyword>
<dbReference type="GO" id="GO:0046933">
    <property type="term" value="F:proton-transporting ATP synthase activity, rotational mechanism"/>
    <property type="evidence" value="ECO:0007669"/>
    <property type="project" value="UniProtKB-UniRule"/>
</dbReference>
<dbReference type="EMBL" id="NSKD01000001">
    <property type="protein sequence ID" value="PAU82052.1"/>
    <property type="molecule type" value="Genomic_DNA"/>
</dbReference>
<dbReference type="NCBIfam" id="TIGR01216">
    <property type="entry name" value="ATP_synt_epsi"/>
    <property type="match status" value="1"/>
</dbReference>
<sequence>MANTVQCDIVSAQESIFSGEVEMLTATASNGELGVMAGHTPMLTGLAPGPVNIRMADGKEEVFFVSGGYLEVQPKKISILADTAERAHDMDEAAAQRARQEAERELANRSSEVDYSRAAARLAEAAAQLRTLEKLRRKKR</sequence>
<keyword evidence="21" id="KW-1185">Reference proteome</keyword>
<dbReference type="AlphaFoldDB" id="A0A2A2FBQ8"/>
<evidence type="ECO:0000256" key="12">
    <source>
        <dbReference type="ARBA" id="ARBA00023310"/>
    </source>
</evidence>